<evidence type="ECO:0000313" key="2">
    <source>
        <dbReference type="Proteomes" id="UP001163203"/>
    </source>
</evidence>
<proteinExistence type="predicted"/>
<dbReference type="Proteomes" id="UP001163203">
    <property type="component" value="Chromosome"/>
</dbReference>
<sequence>MTLTQVTLNSGRDIELTRLDVFSTYDGMLEGYPCKLINDHLLARLTERDQPGYRSQPIHVITPPRSYPYPDSEPLAFGPVEELPRVYCRASFRSSPVRAELDQVLHRSWLTVVWFQNDLTSPVAEFVNAAVATLAWDEFAEDYEL</sequence>
<dbReference type="RefSeq" id="WP_268756048.1">
    <property type="nucleotide sequence ID" value="NZ_CP113836.1"/>
</dbReference>
<dbReference type="EMBL" id="CP113836">
    <property type="protein sequence ID" value="WAL65902.1"/>
    <property type="molecule type" value="Genomic_DNA"/>
</dbReference>
<reference evidence="1" key="1">
    <citation type="submission" date="2022-11" db="EMBL/GenBank/DDBJ databases">
        <authorList>
            <person name="Mo P."/>
        </authorList>
    </citation>
    <scope>NUCLEOTIDE SEQUENCE</scope>
    <source>
        <strain evidence="1">HUAS 11-8</strain>
    </source>
</reference>
<evidence type="ECO:0000313" key="1">
    <source>
        <dbReference type="EMBL" id="WAL65902.1"/>
    </source>
</evidence>
<keyword evidence="2" id="KW-1185">Reference proteome</keyword>
<organism evidence="1 2">
    <name type="scientific">Amycolatopsis cynarae</name>
    <dbReference type="NCBI Taxonomy" id="2995223"/>
    <lineage>
        <taxon>Bacteria</taxon>
        <taxon>Bacillati</taxon>
        <taxon>Actinomycetota</taxon>
        <taxon>Actinomycetes</taxon>
        <taxon>Pseudonocardiales</taxon>
        <taxon>Pseudonocardiaceae</taxon>
        <taxon>Amycolatopsis</taxon>
    </lineage>
</organism>
<accession>A0ABY7B3U3</accession>
<gene>
    <name evidence="1" type="ORF">ORV05_34450</name>
</gene>
<protein>
    <submittedName>
        <fullName evidence="1">Uncharacterized protein</fullName>
    </submittedName>
</protein>
<name>A0ABY7B3U3_9PSEU</name>